<evidence type="ECO:0000313" key="2">
    <source>
        <dbReference type="Proteomes" id="UP000245462"/>
    </source>
</evidence>
<dbReference type="EMBL" id="QEKY01000005">
    <property type="protein sequence ID" value="PVZ12252.1"/>
    <property type="molecule type" value="Genomic_DNA"/>
</dbReference>
<dbReference type="Proteomes" id="UP000245462">
    <property type="component" value="Unassembled WGS sequence"/>
</dbReference>
<keyword evidence="2" id="KW-1185">Reference proteome</keyword>
<dbReference type="GeneID" id="94550504"/>
<organism evidence="1 2">
    <name type="scientific">Porphyromonas loveana</name>
    <dbReference type="NCBI Taxonomy" id="1884669"/>
    <lineage>
        <taxon>Bacteria</taxon>
        <taxon>Pseudomonadati</taxon>
        <taxon>Bacteroidota</taxon>
        <taxon>Bacteroidia</taxon>
        <taxon>Bacteroidales</taxon>
        <taxon>Porphyromonadaceae</taxon>
        <taxon>Porphyromonas</taxon>
    </lineage>
</organism>
<dbReference type="OrthoDB" id="9813673at2"/>
<evidence type="ECO:0000313" key="1">
    <source>
        <dbReference type="EMBL" id="PVZ12252.1"/>
    </source>
</evidence>
<comment type="caution">
    <text evidence="1">The sequence shown here is derived from an EMBL/GenBank/DDBJ whole genome shotgun (WGS) entry which is preliminary data.</text>
</comment>
<sequence length="334" mass="38706">MRSNIDISETDLRNQSEELLTELLRDHTTGNNIFWATDDYEPLGAEYGYYSPITVACITGERGSIIQPRVLKSRAEQIGRTKDKAEVFTPSWVCNAQNNLIDEAWFGRKDVFNYEDNESKTWTATTEPIVFPEGKTWKDYVRSTRMEITCGEAPYLVSRYDATTGEFIPIAQRIGMLDRKLRVISENTDSSGEWLRMAQEAYKHIYAYEWQGDNLLLAREALLITFVEYYTAKFGKEPELRSMKYIAYIIAWNVFQMDGLRGVVPNSCKHDKVVVEQDLFERVERPDPCLGCQNETFKGHNGTHCYIREWGCKDPQTGKNNRKIRFVDLIKHNI</sequence>
<name>A0A2U1FJB3_9PORP</name>
<dbReference type="RefSeq" id="WP_116679051.1">
    <property type="nucleotide sequence ID" value="NZ_JBHBRI010000143.1"/>
</dbReference>
<gene>
    <name evidence="1" type="ORF">C7382_105140</name>
</gene>
<evidence type="ECO:0008006" key="3">
    <source>
        <dbReference type="Google" id="ProtNLM"/>
    </source>
</evidence>
<dbReference type="AlphaFoldDB" id="A0A2U1FJB3"/>
<reference evidence="1 2" key="1">
    <citation type="submission" date="2018-04" db="EMBL/GenBank/DDBJ databases">
        <title>Genomic Encyclopedia of Type Strains, Phase IV (KMG-IV): sequencing the most valuable type-strain genomes for metagenomic binning, comparative biology and taxonomic classification.</title>
        <authorList>
            <person name="Goeker M."/>
        </authorList>
    </citation>
    <scope>NUCLEOTIDE SEQUENCE [LARGE SCALE GENOMIC DNA]</scope>
    <source>
        <strain evidence="1 2">DSM 28520</strain>
    </source>
</reference>
<proteinExistence type="predicted"/>
<accession>A0A2U1FJB3</accession>
<protein>
    <recommendedName>
        <fullName evidence="3">Restriction endonuclease subunit M</fullName>
    </recommendedName>
</protein>